<dbReference type="PANTHER" id="PTHR24320">
    <property type="entry name" value="RETINOL DEHYDROGENASE"/>
    <property type="match status" value="1"/>
</dbReference>
<comment type="similarity">
    <text evidence="1">Belongs to the short-chain dehydrogenases/reductases (SDR) family.</text>
</comment>
<organism evidence="3 4">
    <name type="scientific">Somion occarium</name>
    <dbReference type="NCBI Taxonomy" id="3059160"/>
    <lineage>
        <taxon>Eukaryota</taxon>
        <taxon>Fungi</taxon>
        <taxon>Dikarya</taxon>
        <taxon>Basidiomycota</taxon>
        <taxon>Agaricomycotina</taxon>
        <taxon>Agaricomycetes</taxon>
        <taxon>Polyporales</taxon>
        <taxon>Cerrenaceae</taxon>
        <taxon>Somion</taxon>
    </lineage>
</organism>
<dbReference type="Proteomes" id="UP001497453">
    <property type="component" value="Chromosome 4"/>
</dbReference>
<dbReference type="EMBL" id="OZ037947">
    <property type="protein sequence ID" value="CAL1708133.1"/>
    <property type="molecule type" value="Genomic_DNA"/>
</dbReference>
<dbReference type="InterPro" id="IPR002347">
    <property type="entry name" value="SDR_fam"/>
</dbReference>
<protein>
    <recommendedName>
        <fullName evidence="5">NAD(P)-binding protein</fullName>
    </recommendedName>
</protein>
<keyword evidence="2" id="KW-0560">Oxidoreductase</keyword>
<evidence type="ECO:0000313" key="4">
    <source>
        <dbReference type="Proteomes" id="UP001497453"/>
    </source>
</evidence>
<reference evidence="4" key="1">
    <citation type="submission" date="2024-04" db="EMBL/GenBank/DDBJ databases">
        <authorList>
            <person name="Shaw F."/>
            <person name="Minotto A."/>
        </authorList>
    </citation>
    <scope>NUCLEOTIDE SEQUENCE [LARGE SCALE GENOMIC DNA]</scope>
</reference>
<dbReference type="Pfam" id="PF00106">
    <property type="entry name" value="adh_short"/>
    <property type="match status" value="1"/>
</dbReference>
<evidence type="ECO:0008006" key="5">
    <source>
        <dbReference type="Google" id="ProtNLM"/>
    </source>
</evidence>
<keyword evidence="4" id="KW-1185">Reference proteome</keyword>
<dbReference type="Gene3D" id="3.40.50.720">
    <property type="entry name" value="NAD(P)-binding Rossmann-like Domain"/>
    <property type="match status" value="1"/>
</dbReference>
<sequence length="338" mass="36499">MSDTLNPATLLSRRFRFEEIPDLKGKVALVTGGSAGIGYYNVLPLARAGAKVITISANEDKGKNAEAEINENIKQAGSAGSVTWYGCDLGNLKEVDGLAKKLAQELDQLDILICNAAIGQAPYGLTEDGLERHFEVNNLSHYVLVNRLLPIMKKTAETAPPASVRIVMQSSEMHRVAPSGTQFASKDEINKDGDGSQLYGRTKLGLILLAKQLVKRKLDTSTDGTNPILAISVHPGTVDTEVQKSWVESYGSILGKALEVFSTTVGKSAPEGAEASLWAATSTDIGEGNWREYQGNYYTEAYGKPGKETKQAKDEQLGDNFWNLCSELAMDILGDDVQ</sequence>
<evidence type="ECO:0000256" key="1">
    <source>
        <dbReference type="ARBA" id="ARBA00006484"/>
    </source>
</evidence>
<dbReference type="PANTHER" id="PTHR24320:SF281">
    <property type="entry name" value="SHORT CHAIN DEHYDROGENASE_REDUCTASE FAMILY PROTEIN (AFU_ORTHOLOGUE AFUA_5G14310)"/>
    <property type="match status" value="1"/>
</dbReference>
<evidence type="ECO:0000256" key="2">
    <source>
        <dbReference type="ARBA" id="ARBA00023002"/>
    </source>
</evidence>
<dbReference type="PRINTS" id="PR00081">
    <property type="entry name" value="GDHRDH"/>
</dbReference>
<gene>
    <name evidence="3" type="ORF">GFSPODELE1_LOCUS6706</name>
</gene>
<dbReference type="InterPro" id="IPR036291">
    <property type="entry name" value="NAD(P)-bd_dom_sf"/>
</dbReference>
<name>A0ABP1DM50_9APHY</name>
<accession>A0ABP1DM50</accession>
<proteinExistence type="inferred from homology"/>
<dbReference type="SUPFAM" id="SSF51735">
    <property type="entry name" value="NAD(P)-binding Rossmann-fold domains"/>
    <property type="match status" value="1"/>
</dbReference>
<evidence type="ECO:0000313" key="3">
    <source>
        <dbReference type="EMBL" id="CAL1708133.1"/>
    </source>
</evidence>